<name>A0A2W2EWF1_9ACTN</name>
<dbReference type="RefSeq" id="WP_111171960.1">
    <property type="nucleotide sequence ID" value="NZ_POUA01000582.1"/>
</dbReference>
<keyword evidence="2" id="KW-1185">Reference proteome</keyword>
<evidence type="ECO:0000313" key="2">
    <source>
        <dbReference type="Proteomes" id="UP000248544"/>
    </source>
</evidence>
<dbReference type="EMBL" id="POUA01000582">
    <property type="protein sequence ID" value="PZG21189.1"/>
    <property type="molecule type" value="Genomic_DNA"/>
</dbReference>
<reference evidence="1 2" key="1">
    <citation type="submission" date="2018-01" db="EMBL/GenBank/DDBJ databases">
        <title>Draft genome sequence of Sphaerisporangium sp. 7K107.</title>
        <authorList>
            <person name="Sahin N."/>
            <person name="Saygin H."/>
            <person name="Ay H."/>
        </authorList>
    </citation>
    <scope>NUCLEOTIDE SEQUENCE [LARGE SCALE GENOMIC DNA]</scope>
    <source>
        <strain evidence="1 2">7K107</strain>
    </source>
</reference>
<comment type="caution">
    <text evidence="1">The sequence shown here is derived from an EMBL/GenBank/DDBJ whole genome shotgun (WGS) entry which is preliminary data.</text>
</comment>
<accession>A0A2W2EWF1</accession>
<dbReference type="AlphaFoldDB" id="A0A2W2EWF1"/>
<sequence>MTTTATPATPASARAFTVAFPEAFTPAWSRIDGITIDGPNLTLDPAAYFFRYDDPSWLVCDWELVRAELLDGRQAETPQRAAEQRALEFIHTHGRTTRDPAEVLRIGYQVASFIFRDELLEEPGLDVTPRQLVALREATTIMSLNKVQLDGTISNVGPCWFFPIATSVVFELPEQEARSLDELYHGMWFNEYRRIESVLAHAALGGRLVHGCQAAPDMRGGCVLSYGTDLAGFRRDLETFDAQWKARIEAMRAA</sequence>
<organism evidence="1 2">
    <name type="scientific">Spongiactinospora gelatinilytica</name>
    <dbReference type="NCBI Taxonomy" id="2666298"/>
    <lineage>
        <taxon>Bacteria</taxon>
        <taxon>Bacillati</taxon>
        <taxon>Actinomycetota</taxon>
        <taxon>Actinomycetes</taxon>
        <taxon>Streptosporangiales</taxon>
        <taxon>Streptosporangiaceae</taxon>
        <taxon>Spongiactinospora</taxon>
    </lineage>
</organism>
<gene>
    <name evidence="1" type="ORF">C1I98_37205</name>
</gene>
<evidence type="ECO:0000313" key="1">
    <source>
        <dbReference type="EMBL" id="PZG21189.1"/>
    </source>
</evidence>
<proteinExistence type="predicted"/>
<protein>
    <submittedName>
        <fullName evidence="1">Uncharacterized protein</fullName>
    </submittedName>
</protein>
<dbReference type="Proteomes" id="UP000248544">
    <property type="component" value="Unassembled WGS sequence"/>
</dbReference>